<comment type="cofactor">
    <cofactor evidence="7 8">
        <name>Zn(2+)</name>
        <dbReference type="ChEBI" id="CHEBI:29105"/>
    </cofactor>
    <text evidence="7 8">Binds 1 zinc ion per subunit.</text>
</comment>
<dbReference type="InterPro" id="IPR027057">
    <property type="entry name" value="CAXX_Prtase_1"/>
</dbReference>
<protein>
    <recommendedName>
        <fullName evidence="14">Protease HtpX</fullName>
    </recommendedName>
</protein>
<feature type="domain" description="CAAX prenyl protease 1 N-terminal" evidence="11">
    <location>
        <begin position="62"/>
        <end position="199"/>
    </location>
</feature>
<dbReference type="Pfam" id="PF16491">
    <property type="entry name" value="Peptidase_M48_N"/>
    <property type="match status" value="1"/>
</dbReference>
<evidence type="ECO:0000256" key="9">
    <source>
        <dbReference type="SAM" id="Phobius"/>
    </source>
</evidence>
<feature type="transmembrane region" description="Helical" evidence="9">
    <location>
        <begin position="287"/>
        <end position="309"/>
    </location>
</feature>
<feature type="domain" description="Peptidase M48" evidence="10">
    <location>
        <begin position="210"/>
        <end position="410"/>
    </location>
</feature>
<gene>
    <name evidence="12" type="ORF">CLCOL_03020</name>
</gene>
<keyword evidence="9" id="KW-0812">Transmembrane</keyword>
<reference evidence="12 13" key="1">
    <citation type="submission" date="2016-02" db="EMBL/GenBank/DDBJ databases">
        <title>Genome sequence of Clostridium colicanis DSM 13634.</title>
        <authorList>
            <person name="Poehlein A."/>
            <person name="Daniel R."/>
        </authorList>
    </citation>
    <scope>NUCLEOTIDE SEQUENCE [LARGE SCALE GENOMIC DNA]</scope>
    <source>
        <strain evidence="12 13">DSM 13634</strain>
    </source>
</reference>
<dbReference type="GO" id="GO:0046872">
    <property type="term" value="F:metal ion binding"/>
    <property type="evidence" value="ECO:0007669"/>
    <property type="project" value="UniProtKB-KW"/>
</dbReference>
<keyword evidence="1 8" id="KW-0645">Protease</keyword>
<feature type="binding site" evidence="7">
    <location>
        <position position="273"/>
    </location>
    <ligand>
        <name>Zn(2+)</name>
        <dbReference type="ChEBI" id="CHEBI:29105"/>
        <note>catalytic</note>
    </ligand>
</feature>
<dbReference type="PANTHER" id="PTHR10120">
    <property type="entry name" value="CAAX PRENYL PROTEASE 1"/>
    <property type="match status" value="1"/>
</dbReference>
<feature type="transmembrane region" description="Helical" evidence="9">
    <location>
        <begin position="7"/>
        <end position="24"/>
    </location>
</feature>
<dbReference type="CDD" id="cd07343">
    <property type="entry name" value="M48A_Zmpste24p_like"/>
    <property type="match status" value="1"/>
</dbReference>
<dbReference type="GO" id="GO:0071586">
    <property type="term" value="P:CAAX-box protein processing"/>
    <property type="evidence" value="ECO:0007669"/>
    <property type="project" value="InterPro"/>
</dbReference>
<dbReference type="Gene3D" id="3.30.2010.10">
    <property type="entry name" value="Metalloproteases ('zincins'), catalytic domain"/>
    <property type="match status" value="1"/>
</dbReference>
<evidence type="ECO:0000313" key="13">
    <source>
        <dbReference type="Proteomes" id="UP000075374"/>
    </source>
</evidence>
<keyword evidence="2 7" id="KW-0479">Metal-binding</keyword>
<feature type="binding site" evidence="7">
    <location>
        <position position="277"/>
    </location>
    <ligand>
        <name>Zn(2+)</name>
        <dbReference type="ChEBI" id="CHEBI:29105"/>
        <note>catalytic</note>
    </ligand>
</feature>
<feature type="transmembrane region" description="Helical" evidence="9">
    <location>
        <begin position="64"/>
        <end position="83"/>
    </location>
</feature>
<keyword evidence="5 8" id="KW-0482">Metalloprotease</keyword>
<proteinExistence type="inferred from homology"/>
<organism evidence="12 13">
    <name type="scientific">Clostridium colicanis DSM 13634</name>
    <dbReference type="NCBI Taxonomy" id="1121305"/>
    <lineage>
        <taxon>Bacteria</taxon>
        <taxon>Bacillati</taxon>
        <taxon>Bacillota</taxon>
        <taxon>Clostridia</taxon>
        <taxon>Eubacteriales</taxon>
        <taxon>Clostridiaceae</taxon>
        <taxon>Clostridium</taxon>
    </lineage>
</organism>
<feature type="active site" evidence="6">
    <location>
        <position position="274"/>
    </location>
</feature>
<dbReference type="GO" id="GO:0004222">
    <property type="term" value="F:metalloendopeptidase activity"/>
    <property type="evidence" value="ECO:0007669"/>
    <property type="project" value="InterPro"/>
</dbReference>
<dbReference type="PATRIC" id="fig|1121305.3.peg.301"/>
<evidence type="ECO:0000256" key="6">
    <source>
        <dbReference type="PIRSR" id="PIRSR627057-1"/>
    </source>
</evidence>
<evidence type="ECO:0000259" key="10">
    <source>
        <dbReference type="Pfam" id="PF01435"/>
    </source>
</evidence>
<evidence type="ECO:0000256" key="2">
    <source>
        <dbReference type="ARBA" id="ARBA00022723"/>
    </source>
</evidence>
<evidence type="ECO:0000256" key="5">
    <source>
        <dbReference type="ARBA" id="ARBA00023049"/>
    </source>
</evidence>
<accession>A0A151ARV1</accession>
<dbReference type="InterPro" id="IPR001915">
    <property type="entry name" value="Peptidase_M48"/>
</dbReference>
<evidence type="ECO:0000259" key="11">
    <source>
        <dbReference type="Pfam" id="PF16491"/>
    </source>
</evidence>
<dbReference type="EMBL" id="LTBB01000001">
    <property type="protein sequence ID" value="KYH30356.1"/>
    <property type="molecule type" value="Genomic_DNA"/>
</dbReference>
<keyword evidence="4 7" id="KW-0862">Zinc</keyword>
<comment type="caution">
    <text evidence="12">The sequence shown here is derived from an EMBL/GenBank/DDBJ whole genome shotgun (WGS) entry which is preliminary data.</text>
</comment>
<keyword evidence="9" id="KW-1133">Transmembrane helix</keyword>
<feature type="transmembrane region" description="Helical" evidence="9">
    <location>
        <begin position="321"/>
        <end position="342"/>
    </location>
</feature>
<comment type="similarity">
    <text evidence="8">Belongs to the peptidase M48 family.</text>
</comment>
<feature type="transmembrane region" description="Helical" evidence="9">
    <location>
        <begin position="142"/>
        <end position="164"/>
    </location>
</feature>
<evidence type="ECO:0000256" key="1">
    <source>
        <dbReference type="ARBA" id="ARBA00022670"/>
    </source>
</evidence>
<dbReference type="InterPro" id="IPR032456">
    <property type="entry name" value="Peptidase_M48_N"/>
</dbReference>
<evidence type="ECO:0000256" key="3">
    <source>
        <dbReference type="ARBA" id="ARBA00022801"/>
    </source>
</evidence>
<dbReference type="STRING" id="1121305.CLCOL_03020"/>
<evidence type="ECO:0008006" key="14">
    <source>
        <dbReference type="Google" id="ProtNLM"/>
    </source>
</evidence>
<feature type="active site" description="Proton donor" evidence="6">
    <location>
        <position position="357"/>
    </location>
</feature>
<name>A0A151ARV1_9CLOT</name>
<evidence type="ECO:0000313" key="12">
    <source>
        <dbReference type="EMBL" id="KYH30356.1"/>
    </source>
</evidence>
<dbReference type="Proteomes" id="UP000075374">
    <property type="component" value="Unassembled WGS sequence"/>
</dbReference>
<feature type="binding site" evidence="7">
    <location>
        <position position="353"/>
    </location>
    <ligand>
        <name>Zn(2+)</name>
        <dbReference type="ChEBI" id="CHEBI:29105"/>
        <note>catalytic</note>
    </ligand>
</feature>
<feature type="transmembrane region" description="Helical" evidence="9">
    <location>
        <begin position="171"/>
        <end position="189"/>
    </location>
</feature>
<dbReference type="RefSeq" id="WP_061857234.1">
    <property type="nucleotide sequence ID" value="NZ_LTBB01000001.1"/>
</dbReference>
<sequence>MKKFKVLKLVIIIFVFISVIFINHDNLALGKGDIFREKNISIESREEKGERFYKSDRIVQGLKIVFSLGVPIIILSTGSSAKLRNVSKGIGKRTFLAVGIYGLIYSILDSALNFPLTFYGSYIQSHKFGLSHQPLYMWLKNYFLSLAIESVGIFFAISMLYSIIRRSRKRWWIYTGIISIPISLALFYAQPVIIDPLFNDFKTIEDKTTEKSLIELAQKAKIENCTILKVDKSKETSMINAYMTGIGKARRIVLWDTALNKLNLRELKFVTAHEIGHYVLSHIQKFFIIQTIVTFIVLYIIHALAPFIINKFKRRFKFTDISDVASFPLIIFIVSLCMIFIIPASNAYSCYIEREADAFAIELTRDNAAAITSFEKLSNEGITIPNPDPIYKMWKYDHPPINERLEFFKKYKPWEEGKRLRYEKYIKE</sequence>
<keyword evidence="13" id="KW-1185">Reference proteome</keyword>
<evidence type="ECO:0000256" key="8">
    <source>
        <dbReference type="RuleBase" id="RU003983"/>
    </source>
</evidence>
<feature type="transmembrane region" description="Helical" evidence="9">
    <location>
        <begin position="95"/>
        <end position="122"/>
    </location>
</feature>
<evidence type="ECO:0000256" key="4">
    <source>
        <dbReference type="ARBA" id="ARBA00022833"/>
    </source>
</evidence>
<evidence type="ECO:0000256" key="7">
    <source>
        <dbReference type="PIRSR" id="PIRSR627057-2"/>
    </source>
</evidence>
<keyword evidence="9" id="KW-0472">Membrane</keyword>
<dbReference type="AlphaFoldDB" id="A0A151ARV1"/>
<keyword evidence="3 8" id="KW-0378">Hydrolase</keyword>
<dbReference type="Pfam" id="PF01435">
    <property type="entry name" value="Peptidase_M48"/>
    <property type="match status" value="1"/>
</dbReference>